<gene>
    <name evidence="1" type="ORF">NCTC11429_02046</name>
</gene>
<evidence type="ECO:0000313" key="1">
    <source>
        <dbReference type="EMBL" id="VTR38536.1"/>
    </source>
</evidence>
<dbReference type="STRING" id="1123265.GCA_000686625_00914"/>
<name>A0A4U9UX26_9SPHI</name>
<dbReference type="EMBL" id="LR590484">
    <property type="protein sequence ID" value="VTR38536.1"/>
    <property type="molecule type" value="Genomic_DNA"/>
</dbReference>
<dbReference type="KEGG" id="stha:NCTC11429_02046"/>
<dbReference type="Proteomes" id="UP000308196">
    <property type="component" value="Chromosome"/>
</dbReference>
<accession>A0A4U9UX26</accession>
<protein>
    <submittedName>
        <fullName evidence="1">Uncharacterized protein</fullName>
    </submittedName>
</protein>
<organism evidence="1 2">
    <name type="scientific">Sphingobacterium thalpophilum</name>
    <dbReference type="NCBI Taxonomy" id="259"/>
    <lineage>
        <taxon>Bacteria</taxon>
        <taxon>Pseudomonadati</taxon>
        <taxon>Bacteroidota</taxon>
        <taxon>Sphingobacteriia</taxon>
        <taxon>Sphingobacteriales</taxon>
        <taxon>Sphingobacteriaceae</taxon>
        <taxon>Sphingobacterium</taxon>
    </lineage>
</organism>
<proteinExistence type="predicted"/>
<evidence type="ECO:0000313" key="2">
    <source>
        <dbReference type="Proteomes" id="UP000308196"/>
    </source>
</evidence>
<dbReference type="AlphaFoldDB" id="A0A4U9UX26"/>
<reference evidence="1 2" key="1">
    <citation type="submission" date="2019-05" db="EMBL/GenBank/DDBJ databases">
        <authorList>
            <consortium name="Pathogen Informatics"/>
        </authorList>
    </citation>
    <scope>NUCLEOTIDE SEQUENCE [LARGE SCALE GENOMIC DNA]</scope>
    <source>
        <strain evidence="1 2">NCTC11429</strain>
    </source>
</reference>
<sequence>MDERMNIINSLKREKMAILQDGPNGGFRGKVGSVYGYYLNGKCIIRGARRKSTKPPTAAQLLHRRKTKLSSEFCALIKPVITFGYQFEAAKHPKCGAFQLAQKTVFNEVLSVDVDNNPFIRLENLRVFVGDLMPPADARAYLEGDSVKLSWTPNPQYKDSIYKVNLAWVSLDDHGDLEMAVADAAQGECTVKIPALTNSHTNYHIYIGFWDTFHGAFSDSAYCGPIL</sequence>